<dbReference type="InterPro" id="IPR022761">
    <property type="entry name" value="Fumarate_lyase_N"/>
</dbReference>
<protein>
    <submittedName>
        <fullName evidence="4">Aspartate ammonia-lyase</fullName>
    </submittedName>
</protein>
<dbReference type="GO" id="GO:0005829">
    <property type="term" value="C:cytosol"/>
    <property type="evidence" value="ECO:0007669"/>
    <property type="project" value="TreeGrafter"/>
</dbReference>
<keyword evidence="1" id="KW-0816">Tricarboxylic acid cycle</keyword>
<dbReference type="InterPro" id="IPR000362">
    <property type="entry name" value="Fumarate_lyase_fam"/>
</dbReference>
<dbReference type="FunFam" id="1.20.200.10:FF:000001">
    <property type="entry name" value="Fumarate hydratase, mitochondrial"/>
    <property type="match status" value="1"/>
</dbReference>
<dbReference type="PRINTS" id="PR00149">
    <property type="entry name" value="FUMRATELYASE"/>
</dbReference>
<dbReference type="Pfam" id="PF00027">
    <property type="entry name" value="cNMP_binding"/>
    <property type="match status" value="1"/>
</dbReference>
<dbReference type="InterPro" id="IPR000595">
    <property type="entry name" value="cNMP-bd_dom"/>
</dbReference>
<dbReference type="Pfam" id="PF10415">
    <property type="entry name" value="FumaraseC_C"/>
    <property type="match status" value="1"/>
</dbReference>
<keyword evidence="2 4" id="KW-0456">Lyase</keyword>
<dbReference type="CDD" id="cd00038">
    <property type="entry name" value="CAP_ED"/>
    <property type="match status" value="1"/>
</dbReference>
<dbReference type="InterPro" id="IPR024083">
    <property type="entry name" value="Fumarase/histidase_N"/>
</dbReference>
<dbReference type="PANTHER" id="PTHR42696">
    <property type="entry name" value="ASPARTATE AMMONIA-LYASE"/>
    <property type="match status" value="1"/>
</dbReference>
<evidence type="ECO:0000256" key="2">
    <source>
        <dbReference type="ARBA" id="ARBA00023239"/>
    </source>
</evidence>
<dbReference type="InterPro" id="IPR018490">
    <property type="entry name" value="cNMP-bd_dom_sf"/>
</dbReference>
<dbReference type="OrthoDB" id="9802809at2"/>
<dbReference type="SUPFAM" id="SSF51206">
    <property type="entry name" value="cAMP-binding domain-like"/>
    <property type="match status" value="1"/>
</dbReference>
<proteinExistence type="predicted"/>
<keyword evidence="5" id="KW-1185">Reference proteome</keyword>
<name>A0A1I5H4G1_9HYPH</name>
<dbReference type="Proteomes" id="UP000199236">
    <property type="component" value="Unassembled WGS sequence"/>
</dbReference>
<dbReference type="Gene3D" id="1.10.40.30">
    <property type="entry name" value="Fumarase/aspartase (C-terminal domain)"/>
    <property type="match status" value="1"/>
</dbReference>
<accession>A0A1I5H4G1</accession>
<dbReference type="Gene3D" id="1.20.200.10">
    <property type="entry name" value="Fumarase/aspartase (Central domain)"/>
    <property type="match status" value="1"/>
</dbReference>
<evidence type="ECO:0000313" key="4">
    <source>
        <dbReference type="EMBL" id="SFO43097.1"/>
    </source>
</evidence>
<dbReference type="GO" id="GO:0006531">
    <property type="term" value="P:aspartate metabolic process"/>
    <property type="evidence" value="ECO:0007669"/>
    <property type="project" value="TreeGrafter"/>
</dbReference>
<dbReference type="InterPro" id="IPR020557">
    <property type="entry name" value="Fumarate_lyase_CS"/>
</dbReference>
<dbReference type="InterPro" id="IPR051546">
    <property type="entry name" value="Aspartate_Ammonia-Lyase"/>
</dbReference>
<dbReference type="CDD" id="cd01357">
    <property type="entry name" value="Aspartase"/>
    <property type="match status" value="1"/>
</dbReference>
<sequence length="623" mass="67723">MKIENSILRQAALNAGIGAEELAVFFSEGKVVTYQANEWIFQESTPRLWAGVILEGDLELVRGLHGASRKIGTMIAGALIAEGAFLEGDAHSNGAVTRNGVKIWQISRERIEDIKANQPELFYKIVSQIAVGINRRLRVLSNKLYQTSKTLDVEMSGFRQESDSLGTREISDSVYYGVQTQRALENFPISGVRLNNFDHMIEALAMVKKAAALANYQLGRLDEARMKAICGACEEILDGKLHEHFKVDMFQGGAGTSTNMNANEVIANRGLELMGYDKGDYRHLHPNDHVNCSQSTNDSYPTAIKLAVLLSNRNLVRAMNALRGALARKAEEFQDVLKMGRTENQDAVPMTLGQEFSAYAVMIEGAIASLEEAALAMQAVNMGATAIGTGINSPSGYAPLVVEKLSEVSGFTLRLAPNLVEATQNAGKFVQMSAMLKLAAVQISKICNDLRWLSSGPRCGLNEINLPPMQPGSSIMPGKVNPVIPELVNQICYQVMGYDSVVSMAAEASELELCMGEPLIAYDLLHGMMILKNGCVTLASRCVEGIEANRDVCLGYVQSSIGLVTALVPHIGYEQSAAIAKQALKTNETVYDLVLQKKLLSQDELDEILKPETMTDPRSAGDA</sequence>
<evidence type="ECO:0000259" key="3">
    <source>
        <dbReference type="PROSITE" id="PS50042"/>
    </source>
</evidence>
<dbReference type="NCBIfam" id="NF008909">
    <property type="entry name" value="PRK12273.1"/>
    <property type="match status" value="1"/>
</dbReference>
<gene>
    <name evidence="4" type="ORF">SAMN04488056_10620</name>
</gene>
<dbReference type="Gene3D" id="1.10.275.10">
    <property type="entry name" value="Fumarase/aspartase (N-terminal domain)"/>
    <property type="match status" value="1"/>
</dbReference>
<dbReference type="PRINTS" id="PR00145">
    <property type="entry name" value="ARGSUCLYASE"/>
</dbReference>
<evidence type="ECO:0000256" key="1">
    <source>
        <dbReference type="ARBA" id="ARBA00022532"/>
    </source>
</evidence>
<dbReference type="InterPro" id="IPR008948">
    <property type="entry name" value="L-Aspartase-like"/>
</dbReference>
<dbReference type="InterPro" id="IPR014710">
    <property type="entry name" value="RmlC-like_jellyroll"/>
</dbReference>
<reference evidence="4 5" key="1">
    <citation type="submission" date="2016-10" db="EMBL/GenBank/DDBJ databases">
        <authorList>
            <person name="de Groot N.N."/>
        </authorList>
    </citation>
    <scope>NUCLEOTIDE SEQUENCE [LARGE SCALE GENOMIC DNA]</scope>
    <source>
        <strain evidence="4 5">CGMCC 1.9157</strain>
    </source>
</reference>
<dbReference type="GO" id="GO:0008797">
    <property type="term" value="F:aspartate ammonia-lyase activity"/>
    <property type="evidence" value="ECO:0007669"/>
    <property type="project" value="TreeGrafter"/>
</dbReference>
<dbReference type="SUPFAM" id="SSF48557">
    <property type="entry name" value="L-aspartase-like"/>
    <property type="match status" value="1"/>
</dbReference>
<dbReference type="GO" id="GO:0006099">
    <property type="term" value="P:tricarboxylic acid cycle"/>
    <property type="evidence" value="ECO:0007669"/>
    <property type="project" value="UniProtKB-KW"/>
</dbReference>
<dbReference type="AlphaFoldDB" id="A0A1I5H4G1"/>
<dbReference type="PROSITE" id="PS00163">
    <property type="entry name" value="FUMARATE_LYASES"/>
    <property type="match status" value="1"/>
</dbReference>
<organism evidence="4 5">
    <name type="scientific">Cohaesibacter marisflavi</name>
    <dbReference type="NCBI Taxonomy" id="655353"/>
    <lineage>
        <taxon>Bacteria</taxon>
        <taxon>Pseudomonadati</taxon>
        <taxon>Pseudomonadota</taxon>
        <taxon>Alphaproteobacteria</taxon>
        <taxon>Hyphomicrobiales</taxon>
        <taxon>Cohaesibacteraceae</taxon>
    </lineage>
</organism>
<dbReference type="STRING" id="655353.SAMN04488056_10620"/>
<feature type="domain" description="Cyclic nucleotide-binding" evidence="3">
    <location>
        <begin position="13"/>
        <end position="132"/>
    </location>
</feature>
<dbReference type="RefSeq" id="WP_090072762.1">
    <property type="nucleotide sequence ID" value="NZ_FOVR01000006.1"/>
</dbReference>
<dbReference type="Gene3D" id="2.60.120.10">
    <property type="entry name" value="Jelly Rolls"/>
    <property type="match status" value="1"/>
</dbReference>
<dbReference type="FunFam" id="1.10.40.30:FF:000002">
    <property type="entry name" value="Fumarate hydratase class II"/>
    <property type="match status" value="1"/>
</dbReference>
<dbReference type="InterPro" id="IPR018951">
    <property type="entry name" value="Fumarase_C_C"/>
</dbReference>
<dbReference type="EMBL" id="FOVR01000006">
    <property type="protein sequence ID" value="SFO43097.1"/>
    <property type="molecule type" value="Genomic_DNA"/>
</dbReference>
<evidence type="ECO:0000313" key="5">
    <source>
        <dbReference type="Proteomes" id="UP000199236"/>
    </source>
</evidence>
<dbReference type="FunFam" id="1.10.275.10:FF:000001">
    <property type="entry name" value="Fumarate hydratase, mitochondrial"/>
    <property type="match status" value="1"/>
</dbReference>
<dbReference type="PANTHER" id="PTHR42696:SF2">
    <property type="entry name" value="ASPARTATE AMMONIA-LYASE"/>
    <property type="match status" value="1"/>
</dbReference>
<dbReference type="Pfam" id="PF00206">
    <property type="entry name" value="Lyase_1"/>
    <property type="match status" value="1"/>
</dbReference>
<dbReference type="PROSITE" id="PS50042">
    <property type="entry name" value="CNMP_BINDING_3"/>
    <property type="match status" value="1"/>
</dbReference>